<keyword evidence="2" id="KW-0238">DNA-binding</keyword>
<sequence>MKDKNTYFNRKGQENFIDIFLKDDIKKGANFKRHWHEHLQIYYFIDGIAYLECGLDNFKVVPGNIVIANSNELHYLESLSDNLKFYSIRIEPTFLFSNQVDLLQTKYLAPLALNHIVFNNLIQNDSLILKCITTILDEYHNKEVGYELSIKANIYQLIVLLLRSHIDKIYSEDEFIKRKYSLEKFECIFDLIEEKYMDKITLKELASHVNLSAHHFCRTFKQITGKTTIDFINGIRLDKAIYYLKETDLNMTEIAMRCGFDSINYFSRLFKRNYNISPTKYRNEHREVSNVILKEDMK</sequence>
<dbReference type="InterPro" id="IPR014710">
    <property type="entry name" value="RmlC-like_jellyroll"/>
</dbReference>
<name>A0A069AI75_CLODI</name>
<dbReference type="InterPro" id="IPR018060">
    <property type="entry name" value="HTH_AraC"/>
</dbReference>
<keyword evidence="3" id="KW-0804">Transcription</keyword>
<dbReference type="PANTHER" id="PTHR43280">
    <property type="entry name" value="ARAC-FAMILY TRANSCRIPTIONAL REGULATOR"/>
    <property type="match status" value="1"/>
</dbReference>
<dbReference type="PROSITE" id="PS01124">
    <property type="entry name" value="HTH_ARAC_FAMILY_2"/>
    <property type="match status" value="1"/>
</dbReference>
<dbReference type="Pfam" id="PF12833">
    <property type="entry name" value="HTH_18"/>
    <property type="match status" value="1"/>
</dbReference>
<dbReference type="SMART" id="SM00342">
    <property type="entry name" value="HTH_ARAC"/>
    <property type="match status" value="1"/>
</dbReference>
<dbReference type="InterPro" id="IPR037923">
    <property type="entry name" value="HTH-like"/>
</dbReference>
<evidence type="ECO:0000256" key="2">
    <source>
        <dbReference type="ARBA" id="ARBA00023125"/>
    </source>
</evidence>
<accession>A0A069AI75</accession>
<dbReference type="GO" id="GO:0003700">
    <property type="term" value="F:DNA-binding transcription factor activity"/>
    <property type="evidence" value="ECO:0007669"/>
    <property type="project" value="InterPro"/>
</dbReference>
<dbReference type="SUPFAM" id="SSF51215">
    <property type="entry name" value="Regulatory protein AraC"/>
    <property type="match status" value="1"/>
</dbReference>
<dbReference type="EMBL" id="LK932517">
    <property type="protein sequence ID" value="CDS88042.1"/>
    <property type="molecule type" value="Genomic_DNA"/>
</dbReference>
<dbReference type="AlphaFoldDB" id="A0A069AI75"/>
<dbReference type="PROSITE" id="PS00041">
    <property type="entry name" value="HTH_ARAC_FAMILY_1"/>
    <property type="match status" value="1"/>
</dbReference>
<evidence type="ECO:0000313" key="6">
    <source>
        <dbReference type="EMBL" id="CDS88176.1"/>
    </source>
</evidence>
<dbReference type="Gene3D" id="2.60.120.10">
    <property type="entry name" value="Jelly Rolls"/>
    <property type="match status" value="1"/>
</dbReference>
<dbReference type="InterPro" id="IPR003313">
    <property type="entry name" value="AraC-bd"/>
</dbReference>
<reference evidence="6" key="1">
    <citation type="submission" date="2014-07" db="EMBL/GenBank/DDBJ databases">
        <authorList>
            <person name="Monot Marc"/>
        </authorList>
    </citation>
    <scope>NUCLEOTIDE SEQUENCE</scope>
    <source>
        <strain evidence="7">7032989</strain>
        <strain evidence="6">7032994</strain>
    </source>
</reference>
<feature type="domain" description="HTH araC/xylS-type" evidence="4">
    <location>
        <begin position="186"/>
        <end position="284"/>
    </location>
</feature>
<evidence type="ECO:0000256" key="3">
    <source>
        <dbReference type="ARBA" id="ARBA00023163"/>
    </source>
</evidence>
<dbReference type="CDD" id="cd02208">
    <property type="entry name" value="cupin_RmlC-like"/>
    <property type="match status" value="1"/>
</dbReference>
<evidence type="ECO:0000313" key="5">
    <source>
        <dbReference type="EMBL" id="CDS88042.1"/>
    </source>
</evidence>
<organism evidence="6">
    <name type="scientific">Clostridioides difficile</name>
    <name type="common">Peptoclostridium difficile</name>
    <dbReference type="NCBI Taxonomy" id="1496"/>
    <lineage>
        <taxon>Bacteria</taxon>
        <taxon>Bacillati</taxon>
        <taxon>Bacillota</taxon>
        <taxon>Clostridia</taxon>
        <taxon>Peptostreptococcales</taxon>
        <taxon>Peptostreptococcaceae</taxon>
        <taxon>Clostridioides</taxon>
    </lineage>
</organism>
<evidence type="ECO:0000259" key="4">
    <source>
        <dbReference type="PROSITE" id="PS01124"/>
    </source>
</evidence>
<dbReference type="SUPFAM" id="SSF46689">
    <property type="entry name" value="Homeodomain-like"/>
    <property type="match status" value="2"/>
</dbReference>
<dbReference type="Gene3D" id="1.10.10.60">
    <property type="entry name" value="Homeodomain-like"/>
    <property type="match status" value="2"/>
</dbReference>
<dbReference type="GO" id="GO:0043565">
    <property type="term" value="F:sequence-specific DNA binding"/>
    <property type="evidence" value="ECO:0007669"/>
    <property type="project" value="InterPro"/>
</dbReference>
<dbReference type="PANTHER" id="PTHR43280:SF34">
    <property type="entry name" value="ARAC-FAMILY TRANSCRIPTIONAL REGULATOR"/>
    <property type="match status" value="1"/>
</dbReference>
<proteinExistence type="predicted"/>
<protein>
    <submittedName>
        <fullName evidence="6">Transcriptional regulator, AraC family</fullName>
    </submittedName>
</protein>
<evidence type="ECO:0000313" key="7">
    <source>
        <dbReference type="EMBL" id="CDT17310.1"/>
    </source>
</evidence>
<dbReference type="Pfam" id="PF02311">
    <property type="entry name" value="AraC_binding"/>
    <property type="match status" value="1"/>
</dbReference>
<gene>
    <name evidence="7" type="ORF">BN1095_330401</name>
    <name evidence="5" type="ORF">BN1096_630164</name>
    <name evidence="6" type="ORF">BN1097_640027</name>
</gene>
<keyword evidence="1" id="KW-0805">Transcription regulation</keyword>
<evidence type="ECO:0000256" key="1">
    <source>
        <dbReference type="ARBA" id="ARBA00023015"/>
    </source>
</evidence>
<dbReference type="PRINTS" id="PR00032">
    <property type="entry name" value="HTHARAC"/>
</dbReference>
<dbReference type="EMBL" id="LK932403">
    <property type="protein sequence ID" value="CDS88176.1"/>
    <property type="molecule type" value="Genomic_DNA"/>
</dbReference>
<dbReference type="InterPro" id="IPR018062">
    <property type="entry name" value="HTH_AraC-typ_CS"/>
</dbReference>
<dbReference type="EMBL" id="LK932994">
    <property type="protein sequence ID" value="CDT17310.1"/>
    <property type="molecule type" value="Genomic_DNA"/>
</dbReference>
<dbReference type="InterPro" id="IPR020449">
    <property type="entry name" value="Tscrpt_reg_AraC-type_HTH"/>
</dbReference>
<dbReference type="InterPro" id="IPR009057">
    <property type="entry name" value="Homeodomain-like_sf"/>
</dbReference>
<dbReference type="RefSeq" id="WP_021366787.1">
    <property type="nucleotide sequence ID" value="NZ_BBYB01000003.1"/>
</dbReference>